<accession>A0ABM7SSR5</accession>
<evidence type="ECO:0000256" key="1">
    <source>
        <dbReference type="ARBA" id="ARBA00010923"/>
    </source>
</evidence>
<proteinExistence type="inferred from homology"/>
<reference evidence="6 7" key="2">
    <citation type="submission" date="2021-07" db="EMBL/GenBank/DDBJ databases">
        <authorList>
            <person name="Matsumoto Y."/>
            <person name="Motooka D."/>
            <person name="Nakamura S."/>
        </authorList>
    </citation>
    <scope>NUCLEOTIDE SEQUENCE [LARGE SCALE GENOMIC DNA]</scope>
    <source>
        <strain evidence="6 7">TY59</strain>
    </source>
</reference>
<name>A0ABM7SSR5_9MYCO</name>
<dbReference type="RefSeq" id="WP_415822892.1">
    <property type="nucleotide sequence ID" value="NZ_AP024828.1"/>
</dbReference>
<dbReference type="Proteomes" id="UP000826012">
    <property type="component" value="Chromosome"/>
</dbReference>
<gene>
    <name evidence="6" type="ORF">MTY59_42510</name>
</gene>
<evidence type="ECO:0000256" key="4">
    <source>
        <dbReference type="SAM" id="Coils"/>
    </source>
</evidence>
<dbReference type="Pfam" id="PF01420">
    <property type="entry name" value="Methylase_S"/>
    <property type="match status" value="2"/>
</dbReference>
<evidence type="ECO:0000313" key="6">
    <source>
        <dbReference type="EMBL" id="BCZ24396.1"/>
    </source>
</evidence>
<dbReference type="Gene3D" id="3.90.220.20">
    <property type="entry name" value="DNA methylase specificity domains"/>
    <property type="match status" value="2"/>
</dbReference>
<protein>
    <recommendedName>
        <fullName evidence="5">Type I restriction modification DNA specificity domain-containing protein</fullName>
    </recommendedName>
</protein>
<dbReference type="InterPro" id="IPR000055">
    <property type="entry name" value="Restrct_endonuc_typeI_TRD"/>
</dbReference>
<comment type="similarity">
    <text evidence="1">Belongs to the type-I restriction system S methylase family.</text>
</comment>
<keyword evidence="4" id="KW-0175">Coiled coil</keyword>
<evidence type="ECO:0000313" key="7">
    <source>
        <dbReference type="Proteomes" id="UP000826012"/>
    </source>
</evidence>
<keyword evidence="3" id="KW-0238">DNA-binding</keyword>
<dbReference type="PANTHER" id="PTHR30408">
    <property type="entry name" value="TYPE-1 RESTRICTION ENZYME ECOKI SPECIFICITY PROTEIN"/>
    <property type="match status" value="1"/>
</dbReference>
<sequence length="414" mass="45039">MDFPSGWKVLRLGEVLAPQPNGRLLQQGWSPRCLPHAARGPNAWGVLKTSAIQAGYFDESQNKELPESLAPRPALEVAAGDLLITSGGPRSRCGVSTFVRRTRPRLTLSDKMFRFRPADLIEPEFLQFWLMSPAAQRGLESMKTGSSDSGMRMAQAKFLNLPVPVPPTLGEQRHTVEFLESHLSRLDAANAALTRCTKRAASMRESFLARCVEEARSAPGTSAVALGELAEVMTGTTPIRGNPAFYENGTIPWITSGDLHKGVVTGASQFVTELALRETSLKLVPAGALLIAMYGEGRTRGTVAELAIEASTNQACAAVLLHDQVLRPWVRLVLEAKYGAMRRMAAGGVQPNLNLSLVRSIQVPVPPEPVRTALLSRLNEIEDRRRRLNAELSTTETRSSRLRRSLLASAFSGG</sequence>
<dbReference type="EMBL" id="AP024828">
    <property type="protein sequence ID" value="BCZ24396.1"/>
    <property type="molecule type" value="Genomic_DNA"/>
</dbReference>
<keyword evidence="2" id="KW-0680">Restriction system</keyword>
<dbReference type="PANTHER" id="PTHR30408:SF12">
    <property type="entry name" value="TYPE I RESTRICTION ENZYME MJAVIII SPECIFICITY SUBUNIT"/>
    <property type="match status" value="1"/>
</dbReference>
<feature type="domain" description="Type I restriction modification DNA specificity" evidence="5">
    <location>
        <begin position="224"/>
        <end position="369"/>
    </location>
</feature>
<reference evidence="6 7" key="1">
    <citation type="submission" date="2021-07" db="EMBL/GenBank/DDBJ databases">
        <title>Complete genome sequence of nontuberculous Mycobacterium sp. TY59.</title>
        <authorList>
            <person name="Fukushima K."/>
        </authorList>
    </citation>
    <scope>NUCLEOTIDE SEQUENCE [LARGE SCALE GENOMIC DNA]</scope>
    <source>
        <strain evidence="6 7">TY59</strain>
    </source>
</reference>
<feature type="coiled-coil region" evidence="4">
    <location>
        <begin position="371"/>
        <end position="398"/>
    </location>
</feature>
<dbReference type="InterPro" id="IPR044946">
    <property type="entry name" value="Restrct_endonuc_typeI_TRD_sf"/>
</dbReference>
<feature type="domain" description="Type I restriction modification DNA specificity" evidence="5">
    <location>
        <begin position="79"/>
        <end position="184"/>
    </location>
</feature>
<evidence type="ECO:0000259" key="5">
    <source>
        <dbReference type="Pfam" id="PF01420"/>
    </source>
</evidence>
<evidence type="ECO:0000256" key="2">
    <source>
        <dbReference type="ARBA" id="ARBA00022747"/>
    </source>
</evidence>
<organism evidence="6 7">
    <name type="scientific">Mycobacterium senriense</name>
    <dbReference type="NCBI Taxonomy" id="2775496"/>
    <lineage>
        <taxon>Bacteria</taxon>
        <taxon>Bacillati</taxon>
        <taxon>Actinomycetota</taxon>
        <taxon>Actinomycetes</taxon>
        <taxon>Mycobacteriales</taxon>
        <taxon>Mycobacteriaceae</taxon>
        <taxon>Mycobacterium</taxon>
        <taxon>Mycobacterium avium complex (MAC)</taxon>
    </lineage>
</organism>
<keyword evidence="7" id="KW-1185">Reference proteome</keyword>
<dbReference type="InterPro" id="IPR052021">
    <property type="entry name" value="Type-I_RS_S_subunit"/>
</dbReference>
<dbReference type="SUPFAM" id="SSF116734">
    <property type="entry name" value="DNA methylase specificity domain"/>
    <property type="match status" value="2"/>
</dbReference>
<evidence type="ECO:0000256" key="3">
    <source>
        <dbReference type="ARBA" id="ARBA00023125"/>
    </source>
</evidence>